<comment type="caution">
    <text evidence="4">The sequence shown here is derived from an EMBL/GenBank/DDBJ whole genome shotgun (WGS) entry which is preliminary data.</text>
</comment>
<dbReference type="Proteomes" id="UP000321393">
    <property type="component" value="Unassembled WGS sequence"/>
</dbReference>
<keyword evidence="4" id="KW-0548">Nucleotidyltransferase</keyword>
<evidence type="ECO:0000313" key="6">
    <source>
        <dbReference type="Proteomes" id="UP000321947"/>
    </source>
</evidence>
<dbReference type="EMBL" id="SSTE01008862">
    <property type="protein sequence ID" value="KAA0054261.1"/>
    <property type="molecule type" value="Genomic_DNA"/>
</dbReference>
<evidence type="ECO:0000313" key="3">
    <source>
        <dbReference type="EMBL" id="KAA0054261.1"/>
    </source>
</evidence>
<name>A0A5D3CUV0_CUCMM</name>
<evidence type="ECO:0000259" key="2">
    <source>
        <dbReference type="Pfam" id="PF25597"/>
    </source>
</evidence>
<keyword evidence="4" id="KW-0695">RNA-directed DNA polymerase</keyword>
<feature type="region of interest" description="Disordered" evidence="1">
    <location>
        <begin position="197"/>
        <end position="255"/>
    </location>
</feature>
<dbReference type="Pfam" id="PF25597">
    <property type="entry name" value="SH3_retrovirus"/>
    <property type="match status" value="1"/>
</dbReference>
<dbReference type="Proteomes" id="UP000321947">
    <property type="component" value="Unassembled WGS sequence"/>
</dbReference>
<dbReference type="GO" id="GO:0003964">
    <property type="term" value="F:RNA-directed DNA polymerase activity"/>
    <property type="evidence" value="ECO:0007669"/>
    <property type="project" value="UniProtKB-KW"/>
</dbReference>
<feature type="domain" description="Retroviral polymerase SH3-like" evidence="2">
    <location>
        <begin position="106"/>
        <end position="163"/>
    </location>
</feature>
<proteinExistence type="predicted"/>
<keyword evidence="4" id="KW-0808">Transferase</keyword>
<evidence type="ECO:0000313" key="4">
    <source>
        <dbReference type="EMBL" id="TYK15008.1"/>
    </source>
</evidence>
<gene>
    <name evidence="4" type="ORF">E5676_scaffold45G00420</name>
    <name evidence="3" type="ORF">E6C27_scaffold131G002160</name>
</gene>
<accession>A0A5D3CUV0</accession>
<organism evidence="4 6">
    <name type="scientific">Cucumis melo var. makuwa</name>
    <name type="common">Oriental melon</name>
    <dbReference type="NCBI Taxonomy" id="1194695"/>
    <lineage>
        <taxon>Eukaryota</taxon>
        <taxon>Viridiplantae</taxon>
        <taxon>Streptophyta</taxon>
        <taxon>Embryophyta</taxon>
        <taxon>Tracheophyta</taxon>
        <taxon>Spermatophyta</taxon>
        <taxon>Magnoliopsida</taxon>
        <taxon>eudicotyledons</taxon>
        <taxon>Gunneridae</taxon>
        <taxon>Pentapetalae</taxon>
        <taxon>rosids</taxon>
        <taxon>fabids</taxon>
        <taxon>Cucurbitales</taxon>
        <taxon>Cucurbitaceae</taxon>
        <taxon>Benincaseae</taxon>
        <taxon>Cucumis</taxon>
    </lineage>
</organism>
<evidence type="ECO:0000313" key="5">
    <source>
        <dbReference type="Proteomes" id="UP000321393"/>
    </source>
</evidence>
<dbReference type="PANTHER" id="PTHR42648">
    <property type="entry name" value="TRANSPOSASE, PUTATIVE-RELATED"/>
    <property type="match status" value="1"/>
</dbReference>
<dbReference type="OrthoDB" id="913257at2759"/>
<protein>
    <submittedName>
        <fullName evidence="4">Reverse transcriptase</fullName>
    </submittedName>
</protein>
<feature type="compositionally biased region" description="Basic and acidic residues" evidence="1">
    <location>
        <begin position="243"/>
        <end position="252"/>
    </location>
</feature>
<sequence>MIVSFKTILLMSSYPLKELFTKVPMLTPLNKMRLLNEKIVTFWKLLVPLSCQLLSLPRGNAILTAAHLINCMPSRVLHFQTPLDCLKESYPSTRLIPNVPLRVFGCNAYVYNHGPNQTKFTSRTQDCVFVGYPLHQRGYKCFHPSSCKYFVIMDVTFIEDRPFFPLAYFRRRVILLPTNQIPWKTYYRRNLRKGVESPVVQTAPVQDSEPIKDQGMTDSINSHNNNRMSKNDRSKTNSTDSHTNSKADENDRSGTTVLEDIVKNHSENTSKYGPSLDLPIALRKGTRSCTKYSISNYVSYENLSPQFRAFTASLDSTTILKNSHIALECPKWKNVVMKEMKALEKNKTWRFVLYPWDTSLWDATLIYKADGTLNRHKTMLVAKEFTQSYGVDYS</sequence>
<feature type="compositionally biased region" description="Polar residues" evidence="1">
    <location>
        <begin position="216"/>
        <end position="228"/>
    </location>
</feature>
<reference evidence="5 6" key="1">
    <citation type="submission" date="2019-08" db="EMBL/GenBank/DDBJ databases">
        <title>Draft genome sequences of two oriental melons (Cucumis melo L. var makuwa).</title>
        <authorList>
            <person name="Kwon S.-Y."/>
        </authorList>
    </citation>
    <scope>NUCLEOTIDE SEQUENCE [LARGE SCALE GENOMIC DNA]</scope>
    <source>
        <strain evidence="6">cv. Chang Bougi</strain>
        <strain evidence="5">cv. SW 3</strain>
        <tissue evidence="4">Leaf</tissue>
    </source>
</reference>
<dbReference type="InterPro" id="IPR039537">
    <property type="entry name" value="Retrotran_Ty1/copia-like"/>
</dbReference>
<dbReference type="PANTHER" id="PTHR42648:SF22">
    <property type="entry name" value="REVERSE TRANSCRIPTASE TY1_COPIA-TYPE DOMAIN-CONTAINING PROTEIN"/>
    <property type="match status" value="1"/>
</dbReference>
<dbReference type="InterPro" id="IPR057670">
    <property type="entry name" value="SH3_retrovirus"/>
</dbReference>
<dbReference type="EMBL" id="SSTD01008722">
    <property type="protein sequence ID" value="TYK15008.1"/>
    <property type="molecule type" value="Genomic_DNA"/>
</dbReference>
<dbReference type="AlphaFoldDB" id="A0A5D3CUV0"/>
<evidence type="ECO:0000256" key="1">
    <source>
        <dbReference type="SAM" id="MobiDB-lite"/>
    </source>
</evidence>